<feature type="region of interest" description="Disordered" evidence="1">
    <location>
        <begin position="521"/>
        <end position="559"/>
    </location>
</feature>
<evidence type="ECO:0000313" key="3">
    <source>
        <dbReference type="Proteomes" id="UP000031512"/>
    </source>
</evidence>
<reference evidence="2 3" key="1">
    <citation type="journal article" date="2012" name="BMC Genomics">
        <title>Comparative genomic analysis and phylogenetic position of Theileria equi.</title>
        <authorList>
            <person name="Kappmeyer L.S."/>
            <person name="Thiagarajan M."/>
            <person name="Herndon D.R."/>
            <person name="Ramsay J.D."/>
            <person name="Caler E."/>
            <person name="Djikeng A."/>
            <person name="Gillespie J.J."/>
            <person name="Lau A.O."/>
            <person name="Roalson E.H."/>
            <person name="Silva J.C."/>
            <person name="Silva M.G."/>
            <person name="Suarez C.E."/>
            <person name="Ueti M.W."/>
            <person name="Nene V.M."/>
            <person name="Mealey R.H."/>
            <person name="Knowles D.P."/>
            <person name="Brayton K.A."/>
        </authorList>
    </citation>
    <scope>NUCLEOTIDE SEQUENCE [LARGE SCALE GENOMIC DNA]</scope>
    <source>
        <strain evidence="2 3">WA</strain>
    </source>
</reference>
<protein>
    <submittedName>
        <fullName evidence="2">Uncharacterized protein</fullName>
    </submittedName>
</protein>
<keyword evidence="3" id="KW-1185">Reference proteome</keyword>
<dbReference type="GeneID" id="15805128"/>
<dbReference type="VEuPathDB" id="PiroplasmaDB:BEWA_046000"/>
<comment type="caution">
    <text evidence="2">The sequence shown here is derived from an EMBL/GenBank/DDBJ whole genome shotgun (WGS) entry which is preliminary data.</text>
</comment>
<gene>
    <name evidence="2" type="ORF">BEWA_046000</name>
</gene>
<proteinExistence type="predicted"/>
<dbReference type="AlphaFoldDB" id="L1L9G3"/>
<feature type="compositionally biased region" description="Basic and acidic residues" evidence="1">
    <location>
        <begin position="543"/>
        <end position="557"/>
    </location>
</feature>
<evidence type="ECO:0000256" key="1">
    <source>
        <dbReference type="SAM" id="MobiDB-lite"/>
    </source>
</evidence>
<evidence type="ECO:0000313" key="2">
    <source>
        <dbReference type="EMBL" id="EKX72136.1"/>
    </source>
</evidence>
<accession>L1L9G3</accession>
<dbReference type="EMBL" id="ACOU01000007">
    <property type="protein sequence ID" value="EKX72136.1"/>
    <property type="molecule type" value="Genomic_DNA"/>
</dbReference>
<dbReference type="eggNOG" id="ENOG502SW25">
    <property type="taxonomic scope" value="Eukaryota"/>
</dbReference>
<organism evidence="2 3">
    <name type="scientific">Theileria equi strain WA</name>
    <dbReference type="NCBI Taxonomy" id="1537102"/>
    <lineage>
        <taxon>Eukaryota</taxon>
        <taxon>Sar</taxon>
        <taxon>Alveolata</taxon>
        <taxon>Apicomplexa</taxon>
        <taxon>Aconoidasida</taxon>
        <taxon>Piroplasmida</taxon>
        <taxon>Theileriidae</taxon>
        <taxon>Theileria</taxon>
    </lineage>
</organism>
<dbReference type="RefSeq" id="XP_004831588.1">
    <property type="nucleotide sequence ID" value="XM_004831531.1"/>
</dbReference>
<name>L1L9G3_THEEQ</name>
<dbReference type="KEGG" id="beq:BEWA_046000"/>
<sequence>MSTCYKSNFWSSYADIEIARNDLGKTYKDSCSNVISLENGKPPATGYKRYNHLLFPWVYINDVKHNNERQRELIGLGSKGYKGVTVIYWSYDHDNLLPLLVGLTTDKKNYTYYEKSGYYLGNSWKRIGTKEAELPKKLKEISSSRKDVISIRLHATTGNLQKYVHTPDLLAMIVLSTNDVNGGIPFYVKNLLTHYVSASVYFWNEDQNNERPLLLELYHGASVYFKITPDGKKWINDNITTSNINRVLDKENCRRNGAHQIDISKNVSNDYKCLNPECNVNIEVSALSISDYSRSDHHISGRSSTISVVKFKDNGVEQTGLPSVKGVQYITVFFYPDKDGIPLLIDYQGSNSHKWFKRTSSTVNTWQKVPEKDRPEHDGDHKNILINLLDSYSPEVTIDIHNIGVQQKEGKYVYTDPDSGQEITVIRKEVEDLYKSTEYLQLIHGTSNYYSFKLKAVKRGKEILNNISTAEIFTSVTVYYRKEDDSRKSTWIKDINTSALENKGIKTKLDDIRKLRSSDVKDKLQKGLPKPKHSQSPPQKSKPSPDKSKSESSHENVGEDEVYFDKSTPVGPAVGGTIGALVAAVVIVLLKRQSLVLRLLKSRINLYKDKPQLCWLRRATTVPAIDVIYIMMAILAGWTTKDNTSTQAHSPIIASDFLYNTLVDRMFQESFYDRSILSQLKKKTVHFISKLYDLMSRALIGIKTSGSDSVIITTLYPQFNIRLVHVYFNLLYRHSDHLRFLGFLLSSTQARATKKDSLRCLIFIKNPGFDGFICYGYSPDVRVEFPDLWPLVFTSVSQDDPNYIYDVLNPNILHIRGNEVDSAKGIIVERLRIALEAKHVMEDEEEEDDD</sequence>
<dbReference type="Proteomes" id="UP000031512">
    <property type="component" value="Unassembled WGS sequence"/>
</dbReference>
<dbReference type="OrthoDB" id="364825at2759"/>